<feature type="region of interest" description="Disordered" evidence="1">
    <location>
        <begin position="102"/>
        <end position="125"/>
    </location>
</feature>
<comment type="caution">
    <text evidence="2">The sequence shown here is derived from an EMBL/GenBank/DDBJ whole genome shotgun (WGS) entry which is preliminary data.</text>
</comment>
<evidence type="ECO:0000313" key="3">
    <source>
        <dbReference type="Proteomes" id="UP000193920"/>
    </source>
</evidence>
<reference evidence="2 3" key="1">
    <citation type="submission" date="2016-08" db="EMBL/GenBank/DDBJ databases">
        <title>A Parts List for Fungal Cellulosomes Revealed by Comparative Genomics.</title>
        <authorList>
            <consortium name="DOE Joint Genome Institute"/>
            <person name="Haitjema C.H."/>
            <person name="Gilmore S.P."/>
            <person name="Henske J.K."/>
            <person name="Solomon K.V."/>
            <person name="De Groot R."/>
            <person name="Kuo A."/>
            <person name="Mondo S.J."/>
            <person name="Salamov A.A."/>
            <person name="Labutti K."/>
            <person name="Zhao Z."/>
            <person name="Chiniquy J."/>
            <person name="Barry K."/>
            <person name="Brewer H.M."/>
            <person name="Purvine S.O."/>
            <person name="Wright A.T."/>
            <person name="Boxma B."/>
            <person name="Van Alen T."/>
            <person name="Hackstein J.H."/>
            <person name="Baker S.E."/>
            <person name="Grigoriev I.V."/>
            <person name="O'Malley M.A."/>
        </authorList>
    </citation>
    <scope>NUCLEOTIDE SEQUENCE [LARGE SCALE GENOMIC DNA]</scope>
    <source>
        <strain evidence="2 3">G1</strain>
    </source>
</reference>
<accession>A0A1Y2CQU2</accession>
<proteinExistence type="predicted"/>
<evidence type="ECO:0000313" key="2">
    <source>
        <dbReference type="EMBL" id="ORY49204.1"/>
    </source>
</evidence>
<keyword evidence="3" id="KW-1185">Reference proteome</keyword>
<sequence>MTSIPHLEILFLCISENRKIFPKNDINFINEKIFQNDENNYVNNSSKNDELDLLNNNDNFSNLNSNTSTTNGPQCNHNKNKNYVNESPSLEGIKTIENNTENFENSSHNNSKNNSDMPDSPINNDTTQIDIKMGENYIFLSCISPSRVLV</sequence>
<dbReference type="AlphaFoldDB" id="A0A1Y2CQU2"/>
<gene>
    <name evidence="2" type="ORF">LY90DRAFT_508676</name>
</gene>
<feature type="compositionally biased region" description="Low complexity" evidence="1">
    <location>
        <begin position="102"/>
        <end position="115"/>
    </location>
</feature>
<organism evidence="2 3">
    <name type="scientific">Neocallimastix californiae</name>
    <dbReference type="NCBI Taxonomy" id="1754190"/>
    <lineage>
        <taxon>Eukaryota</taxon>
        <taxon>Fungi</taxon>
        <taxon>Fungi incertae sedis</taxon>
        <taxon>Chytridiomycota</taxon>
        <taxon>Chytridiomycota incertae sedis</taxon>
        <taxon>Neocallimastigomycetes</taxon>
        <taxon>Neocallimastigales</taxon>
        <taxon>Neocallimastigaceae</taxon>
        <taxon>Neocallimastix</taxon>
    </lineage>
</organism>
<dbReference type="Proteomes" id="UP000193920">
    <property type="component" value="Unassembled WGS sequence"/>
</dbReference>
<evidence type="ECO:0000256" key="1">
    <source>
        <dbReference type="SAM" id="MobiDB-lite"/>
    </source>
</evidence>
<dbReference type="EMBL" id="MCOG01000100">
    <property type="protein sequence ID" value="ORY49204.1"/>
    <property type="molecule type" value="Genomic_DNA"/>
</dbReference>
<name>A0A1Y2CQU2_9FUNG</name>
<protein>
    <submittedName>
        <fullName evidence="2">Uncharacterized protein</fullName>
    </submittedName>
</protein>